<organism evidence="10 11">
    <name type="scientific">Chloebia gouldiae</name>
    <name type="common">Gouldian finch</name>
    <name type="synonym">Erythrura gouldiae</name>
    <dbReference type="NCBI Taxonomy" id="44316"/>
    <lineage>
        <taxon>Eukaryota</taxon>
        <taxon>Metazoa</taxon>
        <taxon>Chordata</taxon>
        <taxon>Craniata</taxon>
        <taxon>Vertebrata</taxon>
        <taxon>Euteleostomi</taxon>
        <taxon>Archelosauria</taxon>
        <taxon>Archosauria</taxon>
        <taxon>Dinosauria</taxon>
        <taxon>Saurischia</taxon>
        <taxon>Theropoda</taxon>
        <taxon>Coelurosauria</taxon>
        <taxon>Aves</taxon>
        <taxon>Neognathae</taxon>
        <taxon>Neoaves</taxon>
        <taxon>Telluraves</taxon>
        <taxon>Australaves</taxon>
        <taxon>Passeriformes</taxon>
        <taxon>Passeroidea</taxon>
        <taxon>Passeridae</taxon>
        <taxon>Chloebia</taxon>
    </lineage>
</organism>
<evidence type="ECO:0000256" key="2">
    <source>
        <dbReference type="ARBA" id="ARBA00006759"/>
    </source>
</evidence>
<dbReference type="OrthoDB" id="10250730at2759"/>
<proteinExistence type="inferred from homology"/>
<name>A0A3L8Q4A3_CHLGU</name>
<accession>A0A3L8Q4A3</accession>
<dbReference type="STRING" id="44316.ENSEGOP00005022400"/>
<evidence type="ECO:0000256" key="6">
    <source>
        <dbReference type="ARBA" id="ARBA00044690"/>
    </source>
</evidence>
<evidence type="ECO:0000313" key="11">
    <source>
        <dbReference type="Proteomes" id="UP000276834"/>
    </source>
</evidence>
<dbReference type="Pfam" id="PF00753">
    <property type="entry name" value="Lactamase_B"/>
    <property type="match status" value="1"/>
</dbReference>
<feature type="non-terminal residue" evidence="10">
    <location>
        <position position="1"/>
    </location>
</feature>
<comment type="catalytic activity">
    <reaction evidence="6">
        <text>a ribonucleotidyl-ribonucleotide-RNA + H2O = a 3'-end ribonucleotide-RNA + a 5'-end 5'-phospho-ribonucleoside-RNA + H(+)</text>
        <dbReference type="Rhea" id="RHEA:68096"/>
        <dbReference type="Rhea" id="RHEA-COMP:15179"/>
        <dbReference type="Rhea" id="RHEA-COMP:17355"/>
        <dbReference type="Rhea" id="RHEA-COMP:17428"/>
        <dbReference type="ChEBI" id="CHEBI:15377"/>
        <dbReference type="ChEBI" id="CHEBI:15378"/>
        <dbReference type="ChEBI" id="CHEBI:74896"/>
        <dbReference type="ChEBI" id="CHEBI:138282"/>
        <dbReference type="ChEBI" id="CHEBI:173118"/>
    </reaction>
    <physiologicalReaction direction="left-to-right" evidence="6">
        <dbReference type="Rhea" id="RHEA:68097"/>
    </physiologicalReaction>
</comment>
<feature type="non-terminal residue" evidence="10">
    <location>
        <position position="274"/>
    </location>
</feature>
<keyword evidence="11" id="KW-1185">Reference proteome</keyword>
<evidence type="ECO:0000256" key="4">
    <source>
        <dbReference type="ARBA" id="ARBA00014856"/>
    </source>
</evidence>
<dbReference type="PANTHER" id="PTHR23200">
    <property type="entry name" value="METALLO-BETA-LACTAMASE DOMAIN-CONTAINING PROTEIN 1"/>
    <property type="match status" value="1"/>
</dbReference>
<dbReference type="EMBL" id="QUSF01012223">
    <property type="protein sequence ID" value="RLV62018.1"/>
    <property type="molecule type" value="Genomic_DNA"/>
</dbReference>
<comment type="similarity">
    <text evidence="2">Belongs to the metallo-beta-lactamase superfamily. Glyoxalase II family.</text>
</comment>
<dbReference type="CDD" id="cd07711">
    <property type="entry name" value="MBLAC1-like_MBL-fold"/>
    <property type="match status" value="1"/>
</dbReference>
<comment type="function">
    <text evidence="7">Endoribonuclease that catalyzes the hydrolysis of histone-coding pre-mRNA 3'-end. Involved in histone pre-mRNA processing during the S-phase of the cell cycle, which is required for entering/progressing through S-phase. Cleaves histone pre-mRNA at a major and a minor cleavage site after the 5'-ACCCA-3' and the 5'-ACCCACA-3' sequence, respectively, and located downstream of the stem-loop. May require the presence of the HDE element located at the histone pre-RNA 3'-end to avoid non-specific cleavage.</text>
</comment>
<evidence type="ECO:0000313" key="10">
    <source>
        <dbReference type="EMBL" id="RLV62018.1"/>
    </source>
</evidence>
<feature type="region of interest" description="Disordered" evidence="8">
    <location>
        <begin position="138"/>
        <end position="161"/>
    </location>
</feature>
<comment type="subcellular location">
    <subcellularLocation>
        <location evidence="1">Cytoplasm</location>
        <location evidence="1">Cytosol</location>
    </subcellularLocation>
</comment>
<evidence type="ECO:0000259" key="9">
    <source>
        <dbReference type="SMART" id="SM00849"/>
    </source>
</evidence>
<feature type="compositionally biased region" description="Acidic residues" evidence="8">
    <location>
        <begin position="189"/>
        <end position="198"/>
    </location>
</feature>
<protein>
    <recommendedName>
        <fullName evidence="4">Metallo-beta-lactamase domain-containing protein 1</fullName>
    </recommendedName>
    <alternativeName>
        <fullName evidence="5">Endoribonuclease MBLAC1</fullName>
    </alternativeName>
</protein>
<evidence type="ECO:0000256" key="1">
    <source>
        <dbReference type="ARBA" id="ARBA00004514"/>
    </source>
</evidence>
<reference evidence="10 11" key="1">
    <citation type="journal article" date="2018" name="Proc. R. Soc. B">
        <title>A non-coding region near Follistatin controls head colour polymorphism in the Gouldian finch.</title>
        <authorList>
            <person name="Toomey M.B."/>
            <person name="Marques C.I."/>
            <person name="Andrade P."/>
            <person name="Araujo P.M."/>
            <person name="Sabatino S."/>
            <person name="Gazda M.A."/>
            <person name="Afonso S."/>
            <person name="Lopes R.J."/>
            <person name="Corbo J.C."/>
            <person name="Carneiro M."/>
        </authorList>
    </citation>
    <scope>NUCLEOTIDE SEQUENCE [LARGE SCALE GENOMIC DNA]</scope>
    <source>
        <strain evidence="10">Red01</strain>
        <tissue evidence="10">Muscle</tissue>
    </source>
</reference>
<comment type="subunit">
    <text evidence="3">Homodimer.</text>
</comment>
<gene>
    <name evidence="10" type="ORF">DV515_00019768</name>
</gene>
<sequence length="274" mass="29598">RRCPDGSVLADGSVSLLSGGALTVLVDTGGPWLRPRLPALLAEHGVSPEGVTHVVVTHGHSDHAGNLNLFPRATLLVGFDLSRGEGRYLPHGLASGAPLELHPGHLRVVATPGHTRAHVSLLAAGTALGTVAVAGDTFESAEDEEEWRALSEEPEEQRRSRDALVAVADVIVPGHGEPFRVLREWGERQEEEEEEEEGSSGCRNNQEEEEEEEGGTFRCGYNKEMEEEEEEEEGGTFGCRNNQEEEEKDEGTSGRGDNEEEEDEGGTSGHGCYK</sequence>
<dbReference type="AlphaFoldDB" id="A0A3L8Q4A3"/>
<dbReference type="PANTHER" id="PTHR23200:SF48">
    <property type="entry name" value="METALLO-BETA-LACTAMASE DOMAIN-CONTAINING PROTEIN 1"/>
    <property type="match status" value="1"/>
</dbReference>
<dbReference type="Proteomes" id="UP000276834">
    <property type="component" value="Unassembled WGS sequence"/>
</dbReference>
<comment type="caution">
    <text evidence="10">The sequence shown here is derived from an EMBL/GenBank/DDBJ whole genome shotgun (WGS) entry which is preliminary data.</text>
</comment>
<evidence type="ECO:0000256" key="8">
    <source>
        <dbReference type="SAM" id="MobiDB-lite"/>
    </source>
</evidence>
<evidence type="ECO:0000256" key="5">
    <source>
        <dbReference type="ARBA" id="ARBA00032988"/>
    </source>
</evidence>
<feature type="compositionally biased region" description="Acidic residues" evidence="8">
    <location>
        <begin position="225"/>
        <end position="234"/>
    </location>
</feature>
<feature type="domain" description="Metallo-beta-lactamase" evidence="9">
    <location>
        <begin position="11"/>
        <end position="175"/>
    </location>
</feature>
<feature type="region of interest" description="Disordered" evidence="8">
    <location>
        <begin position="186"/>
        <end position="274"/>
    </location>
</feature>
<dbReference type="InterPro" id="IPR036866">
    <property type="entry name" value="RibonucZ/Hydroxyglut_hydro"/>
</dbReference>
<dbReference type="GO" id="GO:0005829">
    <property type="term" value="C:cytosol"/>
    <property type="evidence" value="ECO:0007669"/>
    <property type="project" value="UniProtKB-SubCell"/>
</dbReference>
<evidence type="ECO:0000256" key="3">
    <source>
        <dbReference type="ARBA" id="ARBA00011738"/>
    </source>
</evidence>
<dbReference type="InterPro" id="IPR039344">
    <property type="entry name" value="MBLAC1"/>
</dbReference>
<dbReference type="Gene3D" id="3.60.15.10">
    <property type="entry name" value="Ribonuclease Z/Hydroxyacylglutathione hydrolase-like"/>
    <property type="match status" value="1"/>
</dbReference>
<feature type="compositionally biased region" description="Basic and acidic residues" evidence="8">
    <location>
        <begin position="147"/>
        <end position="161"/>
    </location>
</feature>
<dbReference type="SMART" id="SM00849">
    <property type="entry name" value="Lactamase_B"/>
    <property type="match status" value="1"/>
</dbReference>
<dbReference type="InterPro" id="IPR001279">
    <property type="entry name" value="Metallo-B-lactamas"/>
</dbReference>
<evidence type="ECO:0000256" key="7">
    <source>
        <dbReference type="ARBA" id="ARBA00045869"/>
    </source>
</evidence>
<dbReference type="SUPFAM" id="SSF56281">
    <property type="entry name" value="Metallo-hydrolase/oxidoreductase"/>
    <property type="match status" value="1"/>
</dbReference>